<dbReference type="Pfam" id="PF01026">
    <property type="entry name" value="TatD_DNase"/>
    <property type="match status" value="1"/>
</dbReference>
<dbReference type="InterPro" id="IPR018228">
    <property type="entry name" value="DNase_TatD-rel_CS"/>
</dbReference>
<feature type="binding site" evidence="4">
    <location>
        <position position="92"/>
    </location>
    <ligand>
        <name>a divalent metal cation</name>
        <dbReference type="ChEBI" id="CHEBI:60240"/>
        <label>1</label>
    </ligand>
</feature>
<accession>A0A272ETJ9</accession>
<dbReference type="EMBL" id="MDUX01000021">
    <property type="protein sequence ID" value="KAF7599425.1"/>
    <property type="molecule type" value="Genomic_DNA"/>
</dbReference>
<reference evidence="6 7" key="2">
    <citation type="submission" date="2017-07" db="EMBL/GenBank/DDBJ databases">
        <title>Candidatus Dactylopiibacterium carminicum, a nitrogen-fixing symbiont of the cochineal insect Dactylopius coccus and Dactylopius opuntiae (Hemiptera: Coccoidea: Dactylopiidae).</title>
        <authorList>
            <person name="Vera A."/>
        </authorList>
    </citation>
    <scope>NUCLEOTIDE SEQUENCE [LARGE SCALE GENOMIC DNA]</scope>
    <source>
        <strain evidence="6 7">NFDCM</strain>
    </source>
</reference>
<feature type="binding site" evidence="4">
    <location>
        <position position="6"/>
    </location>
    <ligand>
        <name>a divalent metal cation</name>
        <dbReference type="ChEBI" id="CHEBI:60240"/>
        <label>1</label>
    </ligand>
</feature>
<dbReference type="PIRSF" id="PIRSF005902">
    <property type="entry name" value="DNase_TatD"/>
    <property type="match status" value="1"/>
</dbReference>
<evidence type="ECO:0000313" key="7">
    <source>
        <dbReference type="Proteomes" id="UP000216107"/>
    </source>
</evidence>
<dbReference type="GO" id="GO:0016788">
    <property type="term" value="F:hydrolase activity, acting on ester bonds"/>
    <property type="evidence" value="ECO:0007669"/>
    <property type="project" value="InterPro"/>
</dbReference>
<evidence type="ECO:0000256" key="2">
    <source>
        <dbReference type="ARBA" id="ARBA00022723"/>
    </source>
</evidence>
<dbReference type="PROSITE" id="PS01090">
    <property type="entry name" value="TATD_2"/>
    <property type="match status" value="1"/>
</dbReference>
<dbReference type="RefSeq" id="WP_095524403.1">
    <property type="nucleotide sequence ID" value="NZ_MDUX01000021.1"/>
</dbReference>
<name>A0A272ETJ9_9RHOO</name>
<evidence type="ECO:0000256" key="3">
    <source>
        <dbReference type="ARBA" id="ARBA00022801"/>
    </source>
</evidence>
<dbReference type="InterPro" id="IPR032466">
    <property type="entry name" value="Metal_Hydrolase"/>
</dbReference>
<dbReference type="AlphaFoldDB" id="A0A272ETJ9"/>
<proteinExistence type="inferred from homology"/>
<dbReference type="InterPro" id="IPR001130">
    <property type="entry name" value="TatD-like"/>
</dbReference>
<dbReference type="Gene3D" id="3.20.20.140">
    <property type="entry name" value="Metal-dependent hydrolases"/>
    <property type="match status" value="1"/>
</dbReference>
<feature type="binding site" evidence="4">
    <location>
        <position position="151"/>
    </location>
    <ligand>
        <name>a divalent metal cation</name>
        <dbReference type="ChEBI" id="CHEBI:60240"/>
        <label>2</label>
    </ligand>
</feature>
<keyword evidence="8" id="KW-1185">Reference proteome</keyword>
<dbReference type="FunFam" id="3.20.20.140:FF:000005">
    <property type="entry name" value="TatD family hydrolase"/>
    <property type="match status" value="1"/>
</dbReference>
<dbReference type="Proteomes" id="UP000623509">
    <property type="component" value="Unassembled WGS sequence"/>
</dbReference>
<evidence type="ECO:0000256" key="1">
    <source>
        <dbReference type="ARBA" id="ARBA00009275"/>
    </source>
</evidence>
<dbReference type="PANTHER" id="PTHR46124:SF2">
    <property type="entry name" value="D-AMINOACYL-TRNA DEACYLASE"/>
    <property type="match status" value="1"/>
</dbReference>
<dbReference type="Proteomes" id="UP000216107">
    <property type="component" value="Unassembled WGS sequence"/>
</dbReference>
<sequence>MWFDTHLHLDAPEFETDRAAVIAAARAAGVEAALLLGVERANWACLPAMREAWPGCWIAYGIHPLYVARAQESDIEALRAQLAAGEAVAIGEIGLDGYIADPDWERQEWFFAAQLKLAREFDLPVVLHIRRAQDRVLKYLRRHRVRGGFAHAFNGSRQQADAFIGLGFKLGFGGAMTYSGSTRIRALATTLPLDALVLESDGPDIPPAWAPDRRNDPANVARFAEVLAGLRGIPPIELAVACEANVKHILGA</sequence>
<evidence type="ECO:0000313" key="8">
    <source>
        <dbReference type="Proteomes" id="UP000623509"/>
    </source>
</evidence>
<keyword evidence="2 4" id="KW-0479">Metal-binding</keyword>
<dbReference type="EMBL" id="NMRN01000017">
    <property type="protein sequence ID" value="PAS93417.1"/>
    <property type="molecule type" value="Genomic_DNA"/>
</dbReference>
<feature type="binding site" evidence="4">
    <location>
        <position position="128"/>
    </location>
    <ligand>
        <name>a divalent metal cation</name>
        <dbReference type="ChEBI" id="CHEBI:60240"/>
        <label>2</label>
    </ligand>
</feature>
<dbReference type="SUPFAM" id="SSF51556">
    <property type="entry name" value="Metallo-dependent hydrolases"/>
    <property type="match status" value="1"/>
</dbReference>
<protein>
    <submittedName>
        <fullName evidence="6">DNAase</fullName>
    </submittedName>
    <submittedName>
        <fullName evidence="5">TatD family deoxyribonuclease</fullName>
    </submittedName>
</protein>
<evidence type="ECO:0000256" key="4">
    <source>
        <dbReference type="PIRSR" id="PIRSR005902-1"/>
    </source>
</evidence>
<reference evidence="5 8" key="1">
    <citation type="submission" date="2016-08" db="EMBL/GenBank/DDBJ databases">
        <title>Candidatus Dactylopiibacterium carminicum genome sequence.</title>
        <authorList>
            <person name="Ramirez-Puebla S.T."/>
            <person name="Ormeno-Orrillo E."/>
            <person name="Vera-Ponce De Leon A."/>
            <person name="Luis L."/>
            <person name="Sanchez-Flores A."/>
            <person name="Monica R."/>
            <person name="Martinez-Romero E."/>
        </authorList>
    </citation>
    <scope>NUCLEOTIDE SEQUENCE [LARGE SCALE GENOMIC DNA]</scope>
    <source>
        <strain evidence="5">END1</strain>
    </source>
</reference>
<comment type="similarity">
    <text evidence="1">Belongs to the metallo-dependent hydrolases superfamily. TatD-type hydrolase family.</text>
</comment>
<dbReference type="CDD" id="cd01310">
    <property type="entry name" value="TatD_DNAse"/>
    <property type="match status" value="1"/>
</dbReference>
<feature type="binding site" evidence="4">
    <location>
        <position position="201"/>
    </location>
    <ligand>
        <name>a divalent metal cation</name>
        <dbReference type="ChEBI" id="CHEBI:60240"/>
        <label>1</label>
    </ligand>
</feature>
<keyword evidence="3" id="KW-0378">Hydrolase</keyword>
<organism evidence="6 7">
    <name type="scientific">Candidatus Dactylopiibacterium carminicum</name>
    <dbReference type="NCBI Taxonomy" id="857335"/>
    <lineage>
        <taxon>Bacteria</taxon>
        <taxon>Pseudomonadati</taxon>
        <taxon>Pseudomonadota</taxon>
        <taxon>Betaproteobacteria</taxon>
        <taxon>Rhodocyclales</taxon>
        <taxon>Rhodocyclaceae</taxon>
        <taxon>Candidatus Dactylopiibacterium</taxon>
    </lineage>
</organism>
<feature type="binding site" evidence="4">
    <location>
        <position position="8"/>
    </location>
    <ligand>
        <name>a divalent metal cation</name>
        <dbReference type="ChEBI" id="CHEBI:60240"/>
        <label>1</label>
    </ligand>
</feature>
<evidence type="ECO:0000313" key="5">
    <source>
        <dbReference type="EMBL" id="KAF7599425.1"/>
    </source>
</evidence>
<comment type="caution">
    <text evidence="6">The sequence shown here is derived from an EMBL/GenBank/DDBJ whole genome shotgun (WGS) entry which is preliminary data.</text>
</comment>
<gene>
    <name evidence="5" type="ORF">BGI27_08180</name>
    <name evidence="6" type="ORF">CGU29_07640</name>
</gene>
<evidence type="ECO:0000313" key="6">
    <source>
        <dbReference type="EMBL" id="PAS93417.1"/>
    </source>
</evidence>
<dbReference type="PANTHER" id="PTHR46124">
    <property type="entry name" value="D-AMINOACYL-TRNA DEACYLASE"/>
    <property type="match status" value="1"/>
</dbReference>
<dbReference type="GO" id="GO:0046872">
    <property type="term" value="F:metal ion binding"/>
    <property type="evidence" value="ECO:0007669"/>
    <property type="project" value="UniProtKB-KW"/>
</dbReference>
<dbReference type="OrthoDB" id="9810005at2"/>